<dbReference type="AlphaFoldDB" id="A0A367V760"/>
<evidence type="ECO:0000313" key="1">
    <source>
        <dbReference type="EMBL" id="RCK21025.1"/>
    </source>
</evidence>
<evidence type="ECO:0008006" key="3">
    <source>
        <dbReference type="Google" id="ProtNLM"/>
    </source>
</evidence>
<dbReference type="RefSeq" id="WP_062957437.1">
    <property type="nucleotide sequence ID" value="NZ_JPWB01000006.1"/>
</dbReference>
<protein>
    <recommendedName>
        <fullName evidence="3">Lipoprotein</fullName>
    </recommendedName>
</protein>
<accession>A0A367V760</accession>
<name>A0A367V760_9PROT</name>
<organism evidence="1 2">
    <name type="scientific">Thalassospira profundimaris</name>
    <dbReference type="NCBI Taxonomy" id="502049"/>
    <lineage>
        <taxon>Bacteria</taxon>
        <taxon>Pseudomonadati</taxon>
        <taxon>Pseudomonadota</taxon>
        <taxon>Alphaproteobacteria</taxon>
        <taxon>Rhodospirillales</taxon>
        <taxon>Thalassospiraceae</taxon>
        <taxon>Thalassospira</taxon>
    </lineage>
</organism>
<proteinExistence type="predicted"/>
<evidence type="ECO:0000313" key="2">
    <source>
        <dbReference type="Proteomes" id="UP000253061"/>
    </source>
</evidence>
<gene>
    <name evidence="1" type="ORF">TH6_14700</name>
</gene>
<reference evidence="1 2" key="1">
    <citation type="submission" date="2014-07" db="EMBL/GenBank/DDBJ databases">
        <title>Draft genome sequence of Thalassospira profundimaris R8-17.</title>
        <authorList>
            <person name="Lai Q."/>
            <person name="Shao Z."/>
        </authorList>
    </citation>
    <scope>NUCLEOTIDE SEQUENCE [LARGE SCALE GENOMIC DNA]</scope>
    <source>
        <strain evidence="1 2">R8-17</strain>
    </source>
</reference>
<dbReference type="EMBL" id="JPWB01000006">
    <property type="protein sequence ID" value="RCK21025.1"/>
    <property type="molecule type" value="Genomic_DNA"/>
</dbReference>
<dbReference type="PROSITE" id="PS51257">
    <property type="entry name" value="PROKAR_LIPOPROTEIN"/>
    <property type="match status" value="1"/>
</dbReference>
<dbReference type="Proteomes" id="UP000253061">
    <property type="component" value="Unassembled WGS sequence"/>
</dbReference>
<sequence>MSESRVPVHTDTRKTYVRLARAVGVVALVAGLAGCTFTQTSDVSNPLVRKASWFSYLNADDLRQSCAAGDAEGQIRIIYNAEYYREVRVFELTPYPGFEEFNLTSRVFGPLEVKNINVELNAPLGAFGGEEAVDRIDRESYLAITDALQAEGFGTQSRDGLRLYSDDYYWVAIGCSSGGVTLGAWASGVDDLRSLEFPEVLANLSSIERELPEPPAAENARSQGAAKLHYVQNDDSRDFYRTVRGNMLR</sequence>
<comment type="caution">
    <text evidence="1">The sequence shown here is derived from an EMBL/GenBank/DDBJ whole genome shotgun (WGS) entry which is preliminary data.</text>
</comment>